<proteinExistence type="predicted"/>
<protein>
    <submittedName>
        <fullName evidence="1">SFRICE_027489</fullName>
    </submittedName>
</protein>
<dbReference type="EMBL" id="ODYU01011229">
    <property type="protein sequence ID" value="SOQ56840.1"/>
    <property type="molecule type" value="Genomic_DNA"/>
</dbReference>
<organism evidence="1">
    <name type="scientific">Spodoptera frugiperda</name>
    <name type="common">Fall armyworm</name>
    <dbReference type="NCBI Taxonomy" id="7108"/>
    <lineage>
        <taxon>Eukaryota</taxon>
        <taxon>Metazoa</taxon>
        <taxon>Ecdysozoa</taxon>
        <taxon>Arthropoda</taxon>
        <taxon>Hexapoda</taxon>
        <taxon>Insecta</taxon>
        <taxon>Pterygota</taxon>
        <taxon>Neoptera</taxon>
        <taxon>Endopterygota</taxon>
        <taxon>Lepidoptera</taxon>
        <taxon>Glossata</taxon>
        <taxon>Ditrysia</taxon>
        <taxon>Noctuoidea</taxon>
        <taxon>Noctuidae</taxon>
        <taxon>Amphipyrinae</taxon>
        <taxon>Spodoptera</taxon>
    </lineage>
</organism>
<evidence type="ECO:0000313" key="1">
    <source>
        <dbReference type="EMBL" id="SOQ56840.1"/>
    </source>
</evidence>
<name>A0A2H1WUV5_SPOFR</name>
<gene>
    <name evidence="1" type="ORF">SFRICE_027489</name>
</gene>
<accession>A0A2H1WUV5</accession>
<dbReference type="AlphaFoldDB" id="A0A2H1WUV5"/>
<sequence length="89" mass="10319">MWESHALARMDRTNWSDTTVSQKTDVEHCLRCDTALILVEQNNTHIVSRGVIEMKNLVDYWQLNLCRMSKKFGTGDFTTISVDLNRVDD</sequence>
<reference evidence="1" key="1">
    <citation type="submission" date="2016-07" db="EMBL/GenBank/DDBJ databases">
        <authorList>
            <person name="Bretaudeau A."/>
        </authorList>
    </citation>
    <scope>NUCLEOTIDE SEQUENCE</scope>
    <source>
        <strain evidence="1">Rice</strain>
        <tissue evidence="1">Whole body</tissue>
    </source>
</reference>